<name>A0A8H6LVT2_9AGAR</name>
<accession>A0A8H6LVT2</accession>
<evidence type="ECO:0000313" key="2">
    <source>
        <dbReference type="EMBL" id="KAF6742607.1"/>
    </source>
</evidence>
<feature type="region of interest" description="Disordered" evidence="1">
    <location>
        <begin position="1"/>
        <end position="62"/>
    </location>
</feature>
<dbReference type="Proteomes" id="UP000521943">
    <property type="component" value="Unassembled WGS sequence"/>
</dbReference>
<feature type="compositionally biased region" description="Polar residues" evidence="1">
    <location>
        <begin position="328"/>
        <end position="338"/>
    </location>
</feature>
<keyword evidence="3" id="KW-1185">Reference proteome</keyword>
<proteinExistence type="predicted"/>
<dbReference type="AlphaFoldDB" id="A0A8H6LVT2"/>
<evidence type="ECO:0000313" key="3">
    <source>
        <dbReference type="Proteomes" id="UP000521943"/>
    </source>
</evidence>
<gene>
    <name evidence="2" type="ORF">DFP72DRAFT_860319</name>
</gene>
<evidence type="ECO:0000256" key="1">
    <source>
        <dbReference type="SAM" id="MobiDB-lite"/>
    </source>
</evidence>
<reference evidence="2 3" key="1">
    <citation type="submission" date="2020-07" db="EMBL/GenBank/DDBJ databases">
        <title>Comparative genomics of pyrophilous fungi reveals a link between fire events and developmental genes.</title>
        <authorList>
            <consortium name="DOE Joint Genome Institute"/>
            <person name="Steindorff A.S."/>
            <person name="Carver A."/>
            <person name="Calhoun S."/>
            <person name="Stillman K."/>
            <person name="Liu H."/>
            <person name="Lipzen A."/>
            <person name="Pangilinan J."/>
            <person name="Labutti K."/>
            <person name="Bruns T.D."/>
            <person name="Grigoriev I.V."/>
        </authorList>
    </citation>
    <scope>NUCLEOTIDE SEQUENCE [LARGE SCALE GENOMIC DNA]</scope>
    <source>
        <strain evidence="2 3">CBS 144469</strain>
    </source>
</reference>
<protein>
    <submittedName>
        <fullName evidence="2">Uncharacterized protein</fullName>
    </submittedName>
</protein>
<dbReference type="EMBL" id="JACGCI010000179">
    <property type="protein sequence ID" value="KAF6742607.1"/>
    <property type="molecule type" value="Genomic_DNA"/>
</dbReference>
<feature type="region of interest" description="Disordered" evidence="1">
    <location>
        <begin position="292"/>
        <end position="338"/>
    </location>
</feature>
<feature type="compositionally biased region" description="Low complexity" evidence="1">
    <location>
        <begin position="1"/>
        <end position="45"/>
    </location>
</feature>
<comment type="caution">
    <text evidence="2">The sequence shown here is derived from an EMBL/GenBank/DDBJ whole genome shotgun (WGS) entry which is preliminary data.</text>
</comment>
<organism evidence="2 3">
    <name type="scientific">Ephemerocybe angulata</name>
    <dbReference type="NCBI Taxonomy" id="980116"/>
    <lineage>
        <taxon>Eukaryota</taxon>
        <taxon>Fungi</taxon>
        <taxon>Dikarya</taxon>
        <taxon>Basidiomycota</taxon>
        <taxon>Agaricomycotina</taxon>
        <taxon>Agaricomycetes</taxon>
        <taxon>Agaricomycetidae</taxon>
        <taxon>Agaricales</taxon>
        <taxon>Agaricineae</taxon>
        <taxon>Psathyrellaceae</taxon>
        <taxon>Ephemerocybe</taxon>
    </lineage>
</organism>
<sequence length="338" mass="35603">MDSGPPCRSQSSPPRSNSGNSTPVSTGSQQPSRPSSHPAAPSLSPGRRTAPPSQLSAPCRPLNLWRKVPGAKSKDANPTALPLPFNGLPVTTWLPLLVLGPGGWSPSSYPGGVVLHYHEHSPTLDAVSQFFHNMPPPTDAVLRAELDRTMCSTLRMILPRILPSLGVGASSSTVLNLSSAPHSNPGGPKAFQTLCPDPGYETLGLAAPGLDPAMQDVEMGEASQKLPNPAPLARSLQLCAPGPTWLPGPSLKHLRFPSSALSQPGSPPTPEMPLYQAQAYFLCSWCENRAFSEGNSSSSAKKKKNPSHTTAGPTRKQVLVEFKPDRNPGNSVPHNAAS</sequence>